<evidence type="ECO:0000313" key="4">
    <source>
        <dbReference type="EMBL" id="KAK0507958.1"/>
    </source>
</evidence>
<feature type="domain" description="UBC core" evidence="3">
    <location>
        <begin position="11"/>
        <end position="168"/>
    </location>
</feature>
<sequence>MTLPTFNTKSPTIKRILKEASELSSNPDPTLHAAPLDSNLFEWHFTLRGPPSTPYSHGAYHGRIILPPAYPHRPPSFRFLTPSGRFEVNREICLSISDHHEETWQPAWGIRTALWALRAFMEGDARGQVGGMEMGRGERERLAGESRGWRCGGCGGRRNEDILREEGGGGEEGQRGVVNVPEELKFGFRDEMGGGKGEGGEPGVAKASAEASSAKENPTAPTITQALPTSSSSTTTSPPPQPTRTIPLPSTANIPPSQTQTLPPPARQVQSDGVPAWVDKAIAALVAALAFMVMRKLLL</sequence>
<name>A0AA39UXS6_9LECA</name>
<dbReference type="EMBL" id="JAFEKC020000022">
    <property type="protein sequence ID" value="KAK0507958.1"/>
    <property type="molecule type" value="Genomic_DNA"/>
</dbReference>
<dbReference type="InterPro" id="IPR000608">
    <property type="entry name" value="UBC"/>
</dbReference>
<dbReference type="Pfam" id="PF00179">
    <property type="entry name" value="UQ_con"/>
    <property type="match status" value="1"/>
</dbReference>
<dbReference type="CDD" id="cd23799">
    <property type="entry name" value="UBCc_UBE2J"/>
    <property type="match status" value="1"/>
</dbReference>
<dbReference type="PANTHER" id="PTHR24067">
    <property type="entry name" value="UBIQUITIN-CONJUGATING ENZYME E2"/>
    <property type="match status" value="1"/>
</dbReference>
<dbReference type="PROSITE" id="PS50127">
    <property type="entry name" value="UBC_2"/>
    <property type="match status" value="1"/>
</dbReference>
<feature type="compositionally biased region" description="Basic and acidic residues" evidence="2">
    <location>
        <begin position="157"/>
        <end position="167"/>
    </location>
</feature>
<protein>
    <recommendedName>
        <fullName evidence="3">UBC core domain-containing protein</fullName>
    </recommendedName>
</protein>
<accession>A0AA39UXS6</accession>
<dbReference type="FunFam" id="3.10.110.10:FF:000086">
    <property type="entry name" value="Ubiquitin-conjugating enzyme E2 J1"/>
    <property type="match status" value="1"/>
</dbReference>
<evidence type="ECO:0000313" key="5">
    <source>
        <dbReference type="Proteomes" id="UP001166286"/>
    </source>
</evidence>
<organism evidence="4 5">
    <name type="scientific">Cladonia borealis</name>
    <dbReference type="NCBI Taxonomy" id="184061"/>
    <lineage>
        <taxon>Eukaryota</taxon>
        <taxon>Fungi</taxon>
        <taxon>Dikarya</taxon>
        <taxon>Ascomycota</taxon>
        <taxon>Pezizomycotina</taxon>
        <taxon>Lecanoromycetes</taxon>
        <taxon>OSLEUM clade</taxon>
        <taxon>Lecanoromycetidae</taxon>
        <taxon>Lecanorales</taxon>
        <taxon>Lecanorineae</taxon>
        <taxon>Cladoniaceae</taxon>
        <taxon>Cladonia</taxon>
    </lineage>
</organism>
<dbReference type="InterPro" id="IPR016135">
    <property type="entry name" value="UBQ-conjugating_enzyme/RWD"/>
</dbReference>
<evidence type="ECO:0000259" key="3">
    <source>
        <dbReference type="PROSITE" id="PS50127"/>
    </source>
</evidence>
<dbReference type="Proteomes" id="UP001166286">
    <property type="component" value="Unassembled WGS sequence"/>
</dbReference>
<comment type="caution">
    <text evidence="4">The sequence shown here is derived from an EMBL/GenBank/DDBJ whole genome shotgun (WGS) entry which is preliminary data.</text>
</comment>
<dbReference type="Gene3D" id="3.10.110.10">
    <property type="entry name" value="Ubiquitin Conjugating Enzyme"/>
    <property type="match status" value="1"/>
</dbReference>
<keyword evidence="5" id="KW-1185">Reference proteome</keyword>
<dbReference type="SMART" id="SM00212">
    <property type="entry name" value="UBCc"/>
    <property type="match status" value="1"/>
</dbReference>
<evidence type="ECO:0000256" key="1">
    <source>
        <dbReference type="ARBA" id="ARBA00022786"/>
    </source>
</evidence>
<dbReference type="InterPro" id="IPR050113">
    <property type="entry name" value="Ub_conjugating_enzyme"/>
</dbReference>
<proteinExistence type="predicted"/>
<dbReference type="SUPFAM" id="SSF54495">
    <property type="entry name" value="UBC-like"/>
    <property type="match status" value="1"/>
</dbReference>
<feature type="compositionally biased region" description="Low complexity" evidence="2">
    <location>
        <begin position="203"/>
        <end position="216"/>
    </location>
</feature>
<feature type="compositionally biased region" description="Polar residues" evidence="2">
    <location>
        <begin position="251"/>
        <end position="261"/>
    </location>
</feature>
<gene>
    <name evidence="4" type="ORF">JMJ35_009847</name>
</gene>
<feature type="compositionally biased region" description="Basic and acidic residues" evidence="2">
    <location>
        <begin position="182"/>
        <end position="193"/>
    </location>
</feature>
<dbReference type="AlphaFoldDB" id="A0AA39UXS6"/>
<feature type="region of interest" description="Disordered" evidence="2">
    <location>
        <begin position="155"/>
        <end position="271"/>
    </location>
</feature>
<evidence type="ECO:0000256" key="2">
    <source>
        <dbReference type="SAM" id="MobiDB-lite"/>
    </source>
</evidence>
<reference evidence="4" key="1">
    <citation type="submission" date="2023-03" db="EMBL/GenBank/DDBJ databases">
        <title>Complete genome of Cladonia borealis.</title>
        <authorList>
            <person name="Park H."/>
        </authorList>
    </citation>
    <scope>NUCLEOTIDE SEQUENCE</scope>
    <source>
        <strain evidence="4">ANT050790</strain>
    </source>
</reference>
<keyword evidence="1" id="KW-0833">Ubl conjugation pathway</keyword>